<feature type="signal peptide" evidence="2">
    <location>
        <begin position="1"/>
        <end position="21"/>
    </location>
</feature>
<name>A0A931BBX5_9BACT</name>
<comment type="caution">
    <text evidence="3">The sequence shown here is derived from an EMBL/GenBank/DDBJ whole genome shotgun (WGS) entry which is preliminary data.</text>
</comment>
<accession>A0A931BBX5</accession>
<feature type="region of interest" description="Disordered" evidence="1">
    <location>
        <begin position="26"/>
        <end position="81"/>
    </location>
</feature>
<evidence type="ECO:0000313" key="3">
    <source>
        <dbReference type="EMBL" id="MBF9141035.1"/>
    </source>
</evidence>
<protein>
    <submittedName>
        <fullName evidence="3">Uncharacterized protein</fullName>
    </submittedName>
</protein>
<feature type="chain" id="PRO_5036680939" evidence="2">
    <location>
        <begin position="22"/>
        <end position="81"/>
    </location>
</feature>
<proteinExistence type="predicted"/>
<evidence type="ECO:0000256" key="1">
    <source>
        <dbReference type="SAM" id="MobiDB-lite"/>
    </source>
</evidence>
<sequence length="81" mass="8417">MMRKKMTAFAGALLVADLLLAACQDKPSQPTATSEAPVPVADSSADTLKRVRTPGSKVPFVAPTKIGRVLGEKSPSPPASR</sequence>
<dbReference type="RefSeq" id="WP_196285359.1">
    <property type="nucleotide sequence ID" value="NZ_JADQDP010000001.1"/>
</dbReference>
<organism evidence="3 4">
    <name type="scientific">Hymenobacter properus</name>
    <dbReference type="NCBI Taxonomy" id="2791026"/>
    <lineage>
        <taxon>Bacteria</taxon>
        <taxon>Pseudomonadati</taxon>
        <taxon>Bacteroidota</taxon>
        <taxon>Cytophagia</taxon>
        <taxon>Cytophagales</taxon>
        <taxon>Hymenobacteraceae</taxon>
        <taxon>Hymenobacter</taxon>
    </lineage>
</organism>
<keyword evidence="2" id="KW-0732">Signal</keyword>
<evidence type="ECO:0000256" key="2">
    <source>
        <dbReference type="SAM" id="SignalP"/>
    </source>
</evidence>
<evidence type="ECO:0000313" key="4">
    <source>
        <dbReference type="Proteomes" id="UP000645610"/>
    </source>
</evidence>
<gene>
    <name evidence="3" type="ORF">I2I01_05285</name>
</gene>
<keyword evidence="4" id="KW-1185">Reference proteome</keyword>
<dbReference type="EMBL" id="JADQDP010000001">
    <property type="protein sequence ID" value="MBF9141035.1"/>
    <property type="molecule type" value="Genomic_DNA"/>
</dbReference>
<dbReference type="AlphaFoldDB" id="A0A931BBX5"/>
<dbReference type="Proteomes" id="UP000645610">
    <property type="component" value="Unassembled WGS sequence"/>
</dbReference>
<reference evidence="3 4" key="1">
    <citation type="submission" date="2020-11" db="EMBL/GenBank/DDBJ databases">
        <authorList>
            <person name="Kim M.K."/>
        </authorList>
    </citation>
    <scope>NUCLEOTIDE SEQUENCE [LARGE SCALE GENOMIC DNA]</scope>
    <source>
        <strain evidence="3 4">BT439</strain>
    </source>
</reference>